<feature type="region of interest" description="Disordered" evidence="1">
    <location>
        <begin position="39"/>
        <end position="103"/>
    </location>
</feature>
<organism evidence="3 4">
    <name type="scientific">Rubinisphaera italica</name>
    <dbReference type="NCBI Taxonomy" id="2527969"/>
    <lineage>
        <taxon>Bacteria</taxon>
        <taxon>Pseudomonadati</taxon>
        <taxon>Planctomycetota</taxon>
        <taxon>Planctomycetia</taxon>
        <taxon>Planctomycetales</taxon>
        <taxon>Planctomycetaceae</taxon>
        <taxon>Rubinisphaera</taxon>
    </lineage>
</organism>
<dbReference type="AlphaFoldDB" id="A0A5C5XHK2"/>
<feature type="compositionally biased region" description="Basic and acidic residues" evidence="1">
    <location>
        <begin position="66"/>
        <end position="76"/>
    </location>
</feature>
<feature type="transmembrane region" description="Helical" evidence="2">
    <location>
        <begin position="116"/>
        <end position="141"/>
    </location>
</feature>
<evidence type="ECO:0000256" key="2">
    <source>
        <dbReference type="SAM" id="Phobius"/>
    </source>
</evidence>
<dbReference type="Gene3D" id="2.20.28.160">
    <property type="match status" value="1"/>
</dbReference>
<evidence type="ECO:0000256" key="1">
    <source>
        <dbReference type="SAM" id="MobiDB-lite"/>
    </source>
</evidence>
<feature type="compositionally biased region" description="Acidic residues" evidence="1">
    <location>
        <begin position="55"/>
        <end position="65"/>
    </location>
</feature>
<dbReference type="RefSeq" id="WP_146504055.1">
    <property type="nucleotide sequence ID" value="NZ_SJPG01000001.1"/>
</dbReference>
<sequence>MPTSIVAVCPHCDKKLKIKKLELVGKKIRCPQCREPFRIEPQTSEKKKEDNPFSYEDDDWLDGVDELEKSGERIESDDLPPAPAPVTRKVNTRSSEAKVKSSSSQKRSQFQSYEGLGIIGWVIGGCVAGFIGALIWGGIAYATGYEVGWIAWAIGGMVGFGVLMGAGENADTASGIVAVFIAIGSVFAGKIFAIWMFFMALMPAVNDLEEFKASDSYMISEYADVIVEEKEAAGLEIQWPEYEDDDNTDFENYDYSKDYPTEIWKQAEVQWAALSAEEKAAKIKEAEEFEGAFNVTALFGWASIVTVFTTLGPFDALWILLAGATAYRIGSNSFEGD</sequence>
<feature type="transmembrane region" description="Helical" evidence="2">
    <location>
        <begin position="176"/>
        <end position="198"/>
    </location>
</feature>
<keyword evidence="2" id="KW-1133">Transmembrane helix</keyword>
<name>A0A5C5XHK2_9PLAN</name>
<reference evidence="3 4" key="1">
    <citation type="submission" date="2019-02" db="EMBL/GenBank/DDBJ databases">
        <title>Deep-cultivation of Planctomycetes and their phenomic and genomic characterization uncovers novel biology.</title>
        <authorList>
            <person name="Wiegand S."/>
            <person name="Jogler M."/>
            <person name="Boedeker C."/>
            <person name="Pinto D."/>
            <person name="Vollmers J."/>
            <person name="Rivas-Marin E."/>
            <person name="Kohn T."/>
            <person name="Peeters S.H."/>
            <person name="Heuer A."/>
            <person name="Rast P."/>
            <person name="Oberbeckmann S."/>
            <person name="Bunk B."/>
            <person name="Jeske O."/>
            <person name="Meyerdierks A."/>
            <person name="Storesund J.E."/>
            <person name="Kallscheuer N."/>
            <person name="Luecker S."/>
            <person name="Lage O.M."/>
            <person name="Pohl T."/>
            <person name="Merkel B.J."/>
            <person name="Hornburger P."/>
            <person name="Mueller R.-W."/>
            <person name="Bruemmer F."/>
            <person name="Labrenz M."/>
            <person name="Spormann A.M."/>
            <person name="Op Den Camp H."/>
            <person name="Overmann J."/>
            <person name="Amann R."/>
            <person name="Jetten M.S.M."/>
            <person name="Mascher T."/>
            <person name="Medema M.H."/>
            <person name="Devos D.P."/>
            <person name="Kaster A.-K."/>
            <person name="Ovreas L."/>
            <person name="Rohde M."/>
            <person name="Galperin M.Y."/>
            <person name="Jogler C."/>
        </authorList>
    </citation>
    <scope>NUCLEOTIDE SEQUENCE [LARGE SCALE GENOMIC DNA]</scope>
    <source>
        <strain evidence="3 4">Pan54</strain>
    </source>
</reference>
<evidence type="ECO:0000313" key="3">
    <source>
        <dbReference type="EMBL" id="TWT62168.1"/>
    </source>
</evidence>
<evidence type="ECO:0008006" key="5">
    <source>
        <dbReference type="Google" id="ProtNLM"/>
    </source>
</evidence>
<protein>
    <recommendedName>
        <fullName evidence="5">Zinc finger/thioredoxin putative domain-containing protein</fullName>
    </recommendedName>
</protein>
<gene>
    <name evidence="3" type="ORF">Pan54_29090</name>
</gene>
<evidence type="ECO:0000313" key="4">
    <source>
        <dbReference type="Proteomes" id="UP000316095"/>
    </source>
</evidence>
<feature type="transmembrane region" description="Helical" evidence="2">
    <location>
        <begin position="298"/>
        <end position="321"/>
    </location>
</feature>
<keyword evidence="2" id="KW-0472">Membrane</keyword>
<feature type="compositionally biased region" description="Basic and acidic residues" evidence="1">
    <location>
        <begin position="39"/>
        <end position="51"/>
    </location>
</feature>
<dbReference type="EMBL" id="SJPG01000001">
    <property type="protein sequence ID" value="TWT62168.1"/>
    <property type="molecule type" value="Genomic_DNA"/>
</dbReference>
<keyword evidence="4" id="KW-1185">Reference proteome</keyword>
<keyword evidence="2" id="KW-0812">Transmembrane</keyword>
<dbReference type="OrthoDB" id="5290956at2"/>
<proteinExistence type="predicted"/>
<accession>A0A5C5XHK2</accession>
<comment type="caution">
    <text evidence="3">The sequence shown here is derived from an EMBL/GenBank/DDBJ whole genome shotgun (WGS) entry which is preliminary data.</text>
</comment>
<dbReference type="Proteomes" id="UP000316095">
    <property type="component" value="Unassembled WGS sequence"/>
</dbReference>
<feature type="transmembrane region" description="Helical" evidence="2">
    <location>
        <begin position="147"/>
        <end position="164"/>
    </location>
</feature>